<comment type="caution">
    <text evidence="1">The sequence shown here is derived from an EMBL/GenBank/DDBJ whole genome shotgun (WGS) entry which is preliminary data.</text>
</comment>
<dbReference type="RefSeq" id="WP_378247612.1">
    <property type="nucleotide sequence ID" value="NZ_JBHRWK010000160.1"/>
</dbReference>
<gene>
    <name evidence="1" type="ORF">ACFOSH_43605</name>
</gene>
<evidence type="ECO:0000313" key="1">
    <source>
        <dbReference type="EMBL" id="MFC3456347.1"/>
    </source>
</evidence>
<dbReference type="Proteomes" id="UP001595645">
    <property type="component" value="Unassembled WGS sequence"/>
</dbReference>
<name>A0ABV7PEJ7_9PSEU</name>
<accession>A0ABV7PEJ7</accession>
<evidence type="ECO:0008006" key="3">
    <source>
        <dbReference type="Google" id="ProtNLM"/>
    </source>
</evidence>
<organism evidence="1 2">
    <name type="scientific">Amycolatopsis speibonae</name>
    <dbReference type="NCBI Taxonomy" id="1450224"/>
    <lineage>
        <taxon>Bacteria</taxon>
        <taxon>Bacillati</taxon>
        <taxon>Actinomycetota</taxon>
        <taxon>Actinomycetes</taxon>
        <taxon>Pseudonocardiales</taxon>
        <taxon>Pseudonocardiaceae</taxon>
        <taxon>Amycolatopsis</taxon>
    </lineage>
</organism>
<evidence type="ECO:0000313" key="2">
    <source>
        <dbReference type="Proteomes" id="UP001595645"/>
    </source>
</evidence>
<sequence length="105" mass="11767">MLRNRPSELSAPTTTVKPVRLELAEPVDHGTYVRLSWSSNESTLHYAVIVAGVDLPRKTHYVESGTAYRVDVEPGRRYCFVVQAAESVRSYESESKGIRGARCVR</sequence>
<dbReference type="SUPFAM" id="SSF49265">
    <property type="entry name" value="Fibronectin type III"/>
    <property type="match status" value="1"/>
</dbReference>
<proteinExistence type="predicted"/>
<dbReference type="EMBL" id="JBHRWK010000160">
    <property type="protein sequence ID" value="MFC3456347.1"/>
    <property type="molecule type" value="Genomic_DNA"/>
</dbReference>
<protein>
    <recommendedName>
        <fullName evidence="3">Fibronectin type-III domain-containing protein</fullName>
    </recommendedName>
</protein>
<dbReference type="InterPro" id="IPR036116">
    <property type="entry name" value="FN3_sf"/>
</dbReference>
<reference evidence="2" key="1">
    <citation type="journal article" date="2019" name="Int. J. Syst. Evol. Microbiol.">
        <title>The Global Catalogue of Microorganisms (GCM) 10K type strain sequencing project: providing services to taxonomists for standard genome sequencing and annotation.</title>
        <authorList>
            <consortium name="The Broad Institute Genomics Platform"/>
            <consortium name="The Broad Institute Genome Sequencing Center for Infectious Disease"/>
            <person name="Wu L."/>
            <person name="Ma J."/>
        </authorList>
    </citation>
    <scope>NUCLEOTIDE SEQUENCE [LARGE SCALE GENOMIC DNA]</scope>
    <source>
        <strain evidence="2">CGMCC 4.7676</strain>
    </source>
</reference>
<keyword evidence="2" id="KW-1185">Reference proteome</keyword>